<dbReference type="Pfam" id="PF12686">
    <property type="entry name" value="DUF3800"/>
    <property type="match status" value="1"/>
</dbReference>
<protein>
    <recommendedName>
        <fullName evidence="3">DUF3800 domain-containing protein</fullName>
    </recommendedName>
</protein>
<name>A0A365QSG2_9BURK</name>
<evidence type="ECO:0008006" key="3">
    <source>
        <dbReference type="Google" id="ProtNLM"/>
    </source>
</evidence>
<dbReference type="EMBL" id="QMFZ01000018">
    <property type="protein sequence ID" value="RBB37542.1"/>
    <property type="molecule type" value="Genomic_DNA"/>
</dbReference>
<organism evidence="1 2">
    <name type="scientific">Burkholderia reimsis</name>
    <dbReference type="NCBI Taxonomy" id="2234132"/>
    <lineage>
        <taxon>Bacteria</taxon>
        <taxon>Pseudomonadati</taxon>
        <taxon>Pseudomonadota</taxon>
        <taxon>Betaproteobacteria</taxon>
        <taxon>Burkholderiales</taxon>
        <taxon>Burkholderiaceae</taxon>
        <taxon>Burkholderia</taxon>
    </lineage>
</organism>
<dbReference type="RefSeq" id="WP_113046396.1">
    <property type="nucleotide sequence ID" value="NZ_QMFZ01000018.1"/>
</dbReference>
<dbReference type="AlphaFoldDB" id="A0A365QSG2"/>
<comment type="caution">
    <text evidence="1">The sequence shown here is derived from an EMBL/GenBank/DDBJ whole genome shotgun (WGS) entry which is preliminary data.</text>
</comment>
<accession>A0A365QSG2</accession>
<dbReference type="Proteomes" id="UP000252458">
    <property type="component" value="Unassembled WGS sequence"/>
</dbReference>
<sequence length="362" mass="41082">MTMSFYIDESGHSGDLVKTGNAYDFLDQPYFSLACVGVEDEQRLMHLVGELKTRHRLPPGEIKSKGLVSKPAFVADLIETILREHLPVFVEVVDKRYFVCIQLVVNQLLSPVLGYGHDPKSDYLRNTLVDFLFDYVPDPVLDRFVESCIAPSDHSLMSAFGSQMRFAWILRQNPQMADFGLTVEQMVRDAIVEYKEMRVEDSDAYLRFLPPPDLNKHGKNVWMLPNLTSLTNIYARINLFRKQRLAGVRMVHDQQLELEQILRNAKQSAEAMKEFGTVPHIPFADYFFSQSASMEFAHSHESIGIQVADVIAGTTMRYYRSLHSNPTAIPAEISRGMKALRDSGDPRTGHGINQVVPTRMAL</sequence>
<evidence type="ECO:0000313" key="2">
    <source>
        <dbReference type="Proteomes" id="UP000252458"/>
    </source>
</evidence>
<evidence type="ECO:0000313" key="1">
    <source>
        <dbReference type="EMBL" id="RBB37542.1"/>
    </source>
</evidence>
<reference evidence="1 2" key="1">
    <citation type="submission" date="2018-06" db="EMBL/GenBank/DDBJ databases">
        <title>Draft genome sequence of Burkholderia reimsis strain BE51 isolated from a French agricultural soil.</title>
        <authorList>
            <person name="Esmaeel Q."/>
        </authorList>
    </citation>
    <scope>NUCLEOTIDE SEQUENCE [LARGE SCALE GENOMIC DNA]</scope>
    <source>
        <strain evidence="1 2">BE51</strain>
    </source>
</reference>
<keyword evidence="2" id="KW-1185">Reference proteome</keyword>
<dbReference type="InterPro" id="IPR024524">
    <property type="entry name" value="DUF3800"/>
</dbReference>
<proteinExistence type="predicted"/>
<gene>
    <name evidence="1" type="ORF">DPV79_21335</name>
</gene>